<reference evidence="1 2" key="1">
    <citation type="submission" date="2021-03" db="EMBL/GenBank/DDBJ databases">
        <title>Thiomicrorhabdus sp.nov.,novel sulfur-oxidizing bacteria isolated from coastal sediment.</title>
        <authorList>
            <person name="Liu X."/>
        </authorList>
    </citation>
    <scope>NUCLEOTIDE SEQUENCE [LARGE SCALE GENOMIC DNA]</scope>
    <source>
        <strain evidence="1 2">6S2-11</strain>
    </source>
</reference>
<evidence type="ECO:0000313" key="2">
    <source>
        <dbReference type="Proteomes" id="UP000664835"/>
    </source>
</evidence>
<protein>
    <submittedName>
        <fullName evidence="1">Uncharacterized protein</fullName>
    </submittedName>
</protein>
<evidence type="ECO:0000313" key="1">
    <source>
        <dbReference type="EMBL" id="MBO1925959.1"/>
    </source>
</evidence>
<gene>
    <name evidence="1" type="ORF">J3998_00085</name>
</gene>
<organism evidence="1 2">
    <name type="scientific">Thiomicrorhabdus marina</name>
    <dbReference type="NCBI Taxonomy" id="2818442"/>
    <lineage>
        <taxon>Bacteria</taxon>
        <taxon>Pseudomonadati</taxon>
        <taxon>Pseudomonadota</taxon>
        <taxon>Gammaproteobacteria</taxon>
        <taxon>Thiotrichales</taxon>
        <taxon>Piscirickettsiaceae</taxon>
        <taxon>Thiomicrorhabdus</taxon>
    </lineage>
</organism>
<proteinExistence type="predicted"/>
<comment type="caution">
    <text evidence="1">The sequence shown here is derived from an EMBL/GenBank/DDBJ whole genome shotgun (WGS) entry which is preliminary data.</text>
</comment>
<name>A0ABS3Q1W9_9GAMM</name>
<keyword evidence="2" id="KW-1185">Reference proteome</keyword>
<dbReference type="EMBL" id="JAGETV010000001">
    <property type="protein sequence ID" value="MBO1925959.1"/>
    <property type="molecule type" value="Genomic_DNA"/>
</dbReference>
<dbReference type="Proteomes" id="UP000664835">
    <property type="component" value="Unassembled WGS sequence"/>
</dbReference>
<accession>A0ABS3Q1W9</accession>
<sequence>MDYSTMIRIATLLFAVFFITACSTRQEGANFKGSTEQRLVTYSIDHMMQNLTPEDMGIIVGQKLLLKSHFVIDNQVVKYAHQRLQAELADRFQVNFVETPEQADYRLDMFYTSLGTDRDSAGLSIPIVNLSDPEQSAIVNILAIDMYHGIAEGNFYLTELANGKVVKKGKIHSRVKSDKFSTPFFSFPISHID</sequence>
<dbReference type="RefSeq" id="WP_208145994.1">
    <property type="nucleotide sequence ID" value="NZ_JAGETV010000001.1"/>
</dbReference>